<dbReference type="Gene3D" id="3.40.50.1820">
    <property type="entry name" value="alpha/beta hydrolase"/>
    <property type="match status" value="2"/>
</dbReference>
<dbReference type="InterPro" id="IPR029058">
    <property type="entry name" value="AB_hydrolase_fold"/>
</dbReference>
<gene>
    <name evidence="3" type="ORF">DW191_18235</name>
    <name evidence="2" type="ORF">DW986_11820</name>
</gene>
<dbReference type="InterPro" id="IPR000801">
    <property type="entry name" value="Esterase-like"/>
</dbReference>
<dbReference type="AlphaFoldDB" id="A0A3R6C022"/>
<feature type="domain" description="BD-FAE-like" evidence="1">
    <location>
        <begin position="471"/>
        <end position="541"/>
    </location>
</feature>
<evidence type="ECO:0000313" key="2">
    <source>
        <dbReference type="EMBL" id="RGZ47053.1"/>
    </source>
</evidence>
<evidence type="ECO:0000313" key="3">
    <source>
        <dbReference type="EMBL" id="RHH74306.1"/>
    </source>
</evidence>
<dbReference type="InterPro" id="IPR049492">
    <property type="entry name" value="BD-FAE-like_dom"/>
</dbReference>
<dbReference type="PANTHER" id="PTHR48098">
    <property type="entry name" value="ENTEROCHELIN ESTERASE-RELATED"/>
    <property type="match status" value="1"/>
</dbReference>
<evidence type="ECO:0000313" key="5">
    <source>
        <dbReference type="Proteomes" id="UP000285173"/>
    </source>
</evidence>
<name>A0A3R6C022_9BACT</name>
<protein>
    <recommendedName>
        <fullName evidence="1">BD-FAE-like domain-containing protein</fullName>
    </recommendedName>
</protein>
<dbReference type="Proteomes" id="UP000283732">
    <property type="component" value="Unassembled WGS sequence"/>
</dbReference>
<dbReference type="EMBL" id="QSEF01000015">
    <property type="protein sequence ID" value="RGZ47053.1"/>
    <property type="molecule type" value="Genomic_DNA"/>
</dbReference>
<dbReference type="Pfam" id="PF00756">
    <property type="entry name" value="Esterase"/>
    <property type="match status" value="1"/>
</dbReference>
<reference evidence="4 5" key="1">
    <citation type="submission" date="2018-08" db="EMBL/GenBank/DDBJ databases">
        <title>A genome reference for cultivated species of the human gut microbiota.</title>
        <authorList>
            <person name="Zou Y."/>
            <person name="Xue W."/>
            <person name="Luo G."/>
        </authorList>
    </citation>
    <scope>NUCLEOTIDE SEQUENCE [LARGE SCALE GENOMIC DNA]</scope>
    <source>
        <strain evidence="3 4">AM16-50</strain>
        <strain evidence="2 5">AM50-15</strain>
    </source>
</reference>
<dbReference type="SUPFAM" id="SSF53474">
    <property type="entry name" value="alpha/beta-Hydrolases"/>
    <property type="match status" value="2"/>
</dbReference>
<dbReference type="RefSeq" id="WP_122203269.1">
    <property type="nucleotide sequence ID" value="NZ_QRKC01000013.1"/>
</dbReference>
<dbReference type="Pfam" id="PF20434">
    <property type="entry name" value="BD-FAE"/>
    <property type="match status" value="1"/>
</dbReference>
<evidence type="ECO:0000259" key="1">
    <source>
        <dbReference type="Pfam" id="PF20434"/>
    </source>
</evidence>
<accession>A0A3R6C022</accession>
<dbReference type="Proteomes" id="UP000285173">
    <property type="component" value="Unassembled WGS sequence"/>
</dbReference>
<comment type="caution">
    <text evidence="2">The sequence shown here is derived from an EMBL/GenBank/DDBJ whole genome shotgun (WGS) entry which is preliminary data.</text>
</comment>
<proteinExistence type="predicted"/>
<dbReference type="PANTHER" id="PTHR48098:SF6">
    <property type="entry name" value="FERRI-BACILLIBACTIN ESTERASE BESA"/>
    <property type="match status" value="1"/>
</dbReference>
<dbReference type="EMBL" id="QRKC01000013">
    <property type="protein sequence ID" value="RHH74306.1"/>
    <property type="molecule type" value="Genomic_DNA"/>
</dbReference>
<dbReference type="InterPro" id="IPR050583">
    <property type="entry name" value="Mycobacterial_A85_antigen"/>
</dbReference>
<organism evidence="2 5">
    <name type="scientific">Parabacteroides merdae</name>
    <dbReference type="NCBI Taxonomy" id="46503"/>
    <lineage>
        <taxon>Bacteria</taxon>
        <taxon>Pseudomonadati</taxon>
        <taxon>Bacteroidota</taxon>
        <taxon>Bacteroidia</taxon>
        <taxon>Bacteroidales</taxon>
        <taxon>Tannerellaceae</taxon>
        <taxon>Parabacteroides</taxon>
    </lineage>
</organism>
<sequence>MKKMMLQTILLCCLCMASCSDIEENRSVLPSDQEQEDPETPDRTQDYTELISKTSPVPAVYEQEAQQRGEVVRIDYDTRNYAEGTGAVRTNTAYVYLPYGYDENTSQRYNVLYFVHGHYGTASTTFEAENGLLRKLLDHMTANGDMAPTIVVSPSYNYGEPTPSYVDADPYCEALPQELVNDLIPIVESRYRTYAESTDATGLEASRGHRAIGGFSMGAVTTWYALEHTLACFKYFMPVSADSWALGAFAGMNRPMETAEYLAGIIRQSPYAGTGFYIWAASGTNDSAYRETLVQIEAMAQLTDVFPLSNLTFHEKDGARHEYRPMAEYLYNALPFFFPNGQNTYKHLTTASTIKDVIEHEAFAGFGQFILPAERRYDDNMPLANVASLLPYHNYVTGERAVETINRMIDYVQDGNRLFYDIYSDEDKRADARKNNTGLFFFRGEPGKPFAIVCPGGGFSYVGAIHEGFPLAIALSEMGYNAFSIQYRTGGAQVACEDLAQAIDFIMRHAEELQVSTEDYSLWGGSAGARMAAYLGSYSTQGFINATHERPAAVIMGYTGHSEYTQNDPPTYVIIGEDDAIVSPATMRRRVENLQALGIDAEFHLLPDLRHGFGLGIGTTAEGWEKDAVRFWEKYISRKN</sequence>
<evidence type="ECO:0000313" key="4">
    <source>
        <dbReference type="Proteomes" id="UP000283732"/>
    </source>
</evidence>